<gene>
    <name evidence="2" type="ORF">BOO71_0002071</name>
</gene>
<name>A0A1U7P3D5_9DEIO</name>
<keyword evidence="3" id="KW-1185">Reference proteome</keyword>
<evidence type="ECO:0000313" key="2">
    <source>
        <dbReference type="EMBL" id="OLV19687.1"/>
    </source>
</evidence>
<dbReference type="OrthoDB" id="71969at2"/>
<dbReference type="CDD" id="cd00093">
    <property type="entry name" value="HTH_XRE"/>
    <property type="match status" value="1"/>
</dbReference>
<dbReference type="Pfam" id="PF01381">
    <property type="entry name" value="HTH_3"/>
    <property type="match status" value="1"/>
</dbReference>
<dbReference type="InterPro" id="IPR001387">
    <property type="entry name" value="Cro/C1-type_HTH"/>
</dbReference>
<dbReference type="SMART" id="SM00530">
    <property type="entry name" value="HTH_XRE"/>
    <property type="match status" value="1"/>
</dbReference>
<evidence type="ECO:0000313" key="3">
    <source>
        <dbReference type="Proteomes" id="UP000186607"/>
    </source>
</evidence>
<comment type="caution">
    <text evidence="2">The sequence shown here is derived from an EMBL/GenBank/DDBJ whole genome shotgun (WGS) entry which is preliminary data.</text>
</comment>
<evidence type="ECO:0000259" key="1">
    <source>
        <dbReference type="PROSITE" id="PS50943"/>
    </source>
</evidence>
<feature type="domain" description="HTH cro/C1-type" evidence="1">
    <location>
        <begin position="84"/>
        <end position="138"/>
    </location>
</feature>
<proteinExistence type="predicted"/>
<dbReference type="Gene3D" id="1.10.260.40">
    <property type="entry name" value="lambda repressor-like DNA-binding domains"/>
    <property type="match status" value="1"/>
</dbReference>
<sequence length="139" mass="15229">MTLNITELTQTWQRLHRLAPDAINPITDQDSYDRALVVLSDLLEQVGEDPAHPLSDLVEGLVGRVTAYQDAAEHIPPAAPEMELRLLMKERGLTQQALAAATGIDQAQISKLASGKRAFSAEHARRVGTYFEVNPAAFL</sequence>
<dbReference type="STRING" id="249408.BOO71_0002071"/>
<organism evidence="2 3">
    <name type="scientific">Deinococcus marmoris</name>
    <dbReference type="NCBI Taxonomy" id="249408"/>
    <lineage>
        <taxon>Bacteria</taxon>
        <taxon>Thermotogati</taxon>
        <taxon>Deinococcota</taxon>
        <taxon>Deinococci</taxon>
        <taxon>Deinococcales</taxon>
        <taxon>Deinococcaceae</taxon>
        <taxon>Deinococcus</taxon>
    </lineage>
</organism>
<dbReference type="GO" id="GO:0003677">
    <property type="term" value="F:DNA binding"/>
    <property type="evidence" value="ECO:0007669"/>
    <property type="project" value="InterPro"/>
</dbReference>
<accession>A0A1U7P3D5</accession>
<dbReference type="Proteomes" id="UP000186607">
    <property type="component" value="Unassembled WGS sequence"/>
</dbReference>
<reference evidence="2 3" key="1">
    <citation type="submission" date="2017-01" db="EMBL/GenBank/DDBJ databases">
        <title>Genome Analysis of Deinococcus marmoris KOPRI26562.</title>
        <authorList>
            <person name="Kim J.H."/>
            <person name="Oh H.-M."/>
        </authorList>
    </citation>
    <scope>NUCLEOTIDE SEQUENCE [LARGE SCALE GENOMIC DNA]</scope>
    <source>
        <strain evidence="2 3">KOPRI26562</strain>
    </source>
</reference>
<dbReference type="RefSeq" id="WP_075830592.1">
    <property type="nucleotide sequence ID" value="NZ_MSTI01000024.1"/>
</dbReference>
<dbReference type="AlphaFoldDB" id="A0A1U7P3D5"/>
<dbReference type="SUPFAM" id="SSF47413">
    <property type="entry name" value="lambda repressor-like DNA-binding domains"/>
    <property type="match status" value="1"/>
</dbReference>
<protein>
    <submittedName>
        <fullName evidence="2">Helix-turn-helix domain protein</fullName>
    </submittedName>
</protein>
<dbReference type="InterPro" id="IPR010982">
    <property type="entry name" value="Lambda_DNA-bd_dom_sf"/>
</dbReference>
<dbReference type="EMBL" id="MSTI01000024">
    <property type="protein sequence ID" value="OLV19687.1"/>
    <property type="molecule type" value="Genomic_DNA"/>
</dbReference>
<dbReference type="PROSITE" id="PS50943">
    <property type="entry name" value="HTH_CROC1"/>
    <property type="match status" value="1"/>
</dbReference>